<evidence type="ECO:0000256" key="2">
    <source>
        <dbReference type="ARBA" id="ARBA00022737"/>
    </source>
</evidence>
<dbReference type="Gene3D" id="2.130.10.10">
    <property type="entry name" value="YVTN repeat-like/Quinoprotein amine dehydrogenase"/>
    <property type="match status" value="1"/>
</dbReference>
<dbReference type="Proteomes" id="UP000728185">
    <property type="component" value="Unassembled WGS sequence"/>
</dbReference>
<dbReference type="PROSITE" id="PS00678">
    <property type="entry name" value="WD_REPEATS_1"/>
    <property type="match status" value="1"/>
</dbReference>
<dbReference type="PANTHER" id="PTHR46042">
    <property type="entry name" value="DIPHTHINE METHYLTRANSFERASE"/>
    <property type="match status" value="1"/>
</dbReference>
<evidence type="ECO:0000313" key="5">
    <source>
        <dbReference type="Proteomes" id="UP000728185"/>
    </source>
</evidence>
<dbReference type="OrthoDB" id="1930760at2759"/>
<dbReference type="SUPFAM" id="SSF50978">
    <property type="entry name" value="WD40 repeat-like"/>
    <property type="match status" value="1"/>
</dbReference>
<comment type="pathway">
    <text evidence="3">Protein modification.</text>
</comment>
<keyword evidence="2" id="KW-0677">Repeat</keyword>
<dbReference type="GO" id="GO:0005737">
    <property type="term" value="C:cytoplasm"/>
    <property type="evidence" value="ECO:0007669"/>
    <property type="project" value="TreeGrafter"/>
</dbReference>
<dbReference type="InterPro" id="IPR019775">
    <property type="entry name" value="WD40_repeat_CS"/>
</dbReference>
<gene>
    <name evidence="4" type="ORF">FBUS_07396</name>
</gene>
<dbReference type="PANTHER" id="PTHR46042:SF1">
    <property type="entry name" value="DIPHTHINE METHYLTRANSFERASE"/>
    <property type="match status" value="1"/>
</dbReference>
<dbReference type="GO" id="GO:0017183">
    <property type="term" value="P:protein histidyl modification to diphthamide"/>
    <property type="evidence" value="ECO:0007669"/>
    <property type="project" value="TreeGrafter"/>
</dbReference>
<sequence length="200" mass="22003">MTAVGAQANGEAALWHFDENNPTSLTSTNYQITEALLLSTQATHEKHDVGVCSVVSQPTGACTISTGCYDGFLRIWDLRMPCERACDHPHPTLFTCSSGGGGIWRHKWLIGRYVLMAAMHAGFVAVGPVCPSQYNDYNEMLEPLAWYRPSAKLAYGIDCYDHRSGHLTDDKHLLAIVATCSFYDNSVNFSRITLPSVPSE</sequence>
<comment type="caution">
    <text evidence="4">The sequence shown here is derived from an EMBL/GenBank/DDBJ whole genome shotgun (WGS) entry which is preliminary data.</text>
</comment>
<dbReference type="EMBL" id="LUCM01010337">
    <property type="protein sequence ID" value="KAA0185628.1"/>
    <property type="molecule type" value="Genomic_DNA"/>
</dbReference>
<organism evidence="4 5">
    <name type="scientific">Fasciolopsis buskii</name>
    <dbReference type="NCBI Taxonomy" id="27845"/>
    <lineage>
        <taxon>Eukaryota</taxon>
        <taxon>Metazoa</taxon>
        <taxon>Spiralia</taxon>
        <taxon>Lophotrochozoa</taxon>
        <taxon>Platyhelminthes</taxon>
        <taxon>Trematoda</taxon>
        <taxon>Digenea</taxon>
        <taxon>Plagiorchiida</taxon>
        <taxon>Echinostomata</taxon>
        <taxon>Echinostomatoidea</taxon>
        <taxon>Fasciolidae</taxon>
        <taxon>Fasciolopsis</taxon>
    </lineage>
</organism>
<evidence type="ECO:0000256" key="1">
    <source>
        <dbReference type="ARBA" id="ARBA00022574"/>
    </source>
</evidence>
<dbReference type="GO" id="GO:0061685">
    <property type="term" value="F:diphthine methylesterase activity"/>
    <property type="evidence" value="ECO:0007669"/>
    <property type="project" value="TreeGrafter"/>
</dbReference>
<dbReference type="InterPro" id="IPR052415">
    <property type="entry name" value="Diphthine_MTase"/>
</dbReference>
<proteinExistence type="predicted"/>
<dbReference type="InterPro" id="IPR015943">
    <property type="entry name" value="WD40/YVTN_repeat-like_dom_sf"/>
</dbReference>
<evidence type="ECO:0000256" key="3">
    <source>
        <dbReference type="ARBA" id="ARBA00043952"/>
    </source>
</evidence>
<keyword evidence="5" id="KW-1185">Reference proteome</keyword>
<accession>A0A8E0RMT6</accession>
<name>A0A8E0RMT6_9TREM</name>
<evidence type="ECO:0000313" key="4">
    <source>
        <dbReference type="EMBL" id="KAA0185628.1"/>
    </source>
</evidence>
<dbReference type="InterPro" id="IPR036322">
    <property type="entry name" value="WD40_repeat_dom_sf"/>
</dbReference>
<dbReference type="AlphaFoldDB" id="A0A8E0RMT6"/>
<keyword evidence="1" id="KW-0853">WD repeat</keyword>
<reference evidence="4" key="1">
    <citation type="submission" date="2019-05" db="EMBL/GenBank/DDBJ databases">
        <title>Annotation for the trematode Fasciolopsis buski.</title>
        <authorList>
            <person name="Choi Y.-J."/>
        </authorList>
    </citation>
    <scope>NUCLEOTIDE SEQUENCE</scope>
    <source>
        <strain evidence="4">HT</strain>
        <tissue evidence="4">Whole worm</tissue>
    </source>
</reference>
<protein>
    <submittedName>
        <fullName evidence="4">WD repeat-containing protein 85</fullName>
    </submittedName>
</protein>